<dbReference type="CDD" id="cd00067">
    <property type="entry name" value="GAL4"/>
    <property type="match status" value="1"/>
</dbReference>
<dbReference type="GO" id="GO:0008270">
    <property type="term" value="F:zinc ion binding"/>
    <property type="evidence" value="ECO:0007669"/>
    <property type="project" value="InterPro"/>
</dbReference>
<reference evidence="4 5" key="2">
    <citation type="journal article" date="2015" name="Eukaryot. Cell">
        <title>Asexual propagation of a virulent clone complex in a human and feline outbreak of sporotrichosis.</title>
        <authorList>
            <person name="Teixeira Mde M."/>
            <person name="Rodrigues A.M."/>
            <person name="Tsui C.K."/>
            <person name="de Almeida L.G."/>
            <person name="Van Diepeningen A.D."/>
            <person name="van den Ende B.G."/>
            <person name="Fernandes G.F."/>
            <person name="Kano R."/>
            <person name="Hamelin R.C."/>
            <person name="Lopes-Bezerra L.M."/>
            <person name="Vasconcelos A.T."/>
            <person name="de Hoog S."/>
            <person name="de Camargo Z.P."/>
            <person name="Felipe M.S."/>
        </authorList>
    </citation>
    <scope>NUCLEOTIDE SEQUENCE [LARGE SCALE GENOMIC DNA]</scope>
    <source>
        <strain evidence="4 5">1099-18</strain>
    </source>
</reference>
<evidence type="ECO:0000256" key="2">
    <source>
        <dbReference type="SAM" id="MobiDB-lite"/>
    </source>
</evidence>
<feature type="region of interest" description="Disordered" evidence="2">
    <location>
        <begin position="29"/>
        <end position="50"/>
    </location>
</feature>
<organism evidence="4 5">
    <name type="scientific">Sporothrix schenckii 1099-18</name>
    <dbReference type="NCBI Taxonomy" id="1397361"/>
    <lineage>
        <taxon>Eukaryota</taxon>
        <taxon>Fungi</taxon>
        <taxon>Dikarya</taxon>
        <taxon>Ascomycota</taxon>
        <taxon>Pezizomycotina</taxon>
        <taxon>Sordariomycetes</taxon>
        <taxon>Sordariomycetidae</taxon>
        <taxon>Ophiostomatales</taxon>
        <taxon>Ophiostomataceae</taxon>
        <taxon>Sporothrix</taxon>
    </lineage>
</organism>
<reference evidence="4 5" key="1">
    <citation type="journal article" date="2014" name="BMC Genomics">
        <title>Comparative genomics of the major fungal agents of human and animal Sporotrichosis: Sporothrix schenckii and Sporothrix brasiliensis.</title>
        <authorList>
            <person name="Teixeira M.M."/>
            <person name="de Almeida L.G."/>
            <person name="Kubitschek-Barreira P."/>
            <person name="Alves F.L."/>
            <person name="Kioshima E.S."/>
            <person name="Abadio A.K."/>
            <person name="Fernandes L."/>
            <person name="Derengowski L.S."/>
            <person name="Ferreira K.S."/>
            <person name="Souza R.C."/>
            <person name="Ruiz J.C."/>
            <person name="de Andrade N.C."/>
            <person name="Paes H.C."/>
            <person name="Nicola A.M."/>
            <person name="Albuquerque P."/>
            <person name="Gerber A.L."/>
            <person name="Martins V.P."/>
            <person name="Peconick L.D."/>
            <person name="Neto A.V."/>
            <person name="Chaucanez C.B."/>
            <person name="Silva P.A."/>
            <person name="Cunha O.L."/>
            <person name="de Oliveira F.F."/>
            <person name="dos Santos T.C."/>
            <person name="Barros A.L."/>
            <person name="Soares M.A."/>
            <person name="de Oliveira L.M."/>
            <person name="Marini M.M."/>
            <person name="Villalobos-Duno H."/>
            <person name="Cunha M.M."/>
            <person name="de Hoog S."/>
            <person name="da Silveira J.F."/>
            <person name="Henrissat B."/>
            <person name="Nino-Vega G.A."/>
            <person name="Cisalpino P.S."/>
            <person name="Mora-Montes H.M."/>
            <person name="Almeida S.R."/>
            <person name="Stajich J.E."/>
            <person name="Lopes-Bezerra L.M."/>
            <person name="Vasconcelos A.T."/>
            <person name="Felipe M.S."/>
        </authorList>
    </citation>
    <scope>NUCLEOTIDE SEQUENCE [LARGE SCALE GENOMIC DNA]</scope>
    <source>
        <strain evidence="4 5">1099-18</strain>
    </source>
</reference>
<dbReference type="PANTHER" id="PTHR37534">
    <property type="entry name" value="TRANSCRIPTIONAL ACTIVATOR PROTEIN UGA3"/>
    <property type="match status" value="1"/>
</dbReference>
<dbReference type="PANTHER" id="PTHR37534:SF46">
    <property type="entry name" value="ZN(II)2CYS6 TRANSCRIPTION FACTOR (EUROFUNG)"/>
    <property type="match status" value="1"/>
</dbReference>
<comment type="caution">
    <text evidence="4">The sequence shown here is derived from an EMBL/GenBank/DDBJ whole genome shotgun (WGS) entry which is preliminary data.</text>
</comment>
<evidence type="ECO:0000259" key="3">
    <source>
        <dbReference type="PROSITE" id="PS50048"/>
    </source>
</evidence>
<dbReference type="Gene3D" id="4.10.240.10">
    <property type="entry name" value="Zn(2)-C6 fungal-type DNA-binding domain"/>
    <property type="match status" value="1"/>
</dbReference>
<dbReference type="VEuPathDB" id="FungiDB:SPSK_01547"/>
<dbReference type="GeneID" id="27663733"/>
<dbReference type="Proteomes" id="UP000033710">
    <property type="component" value="Unassembled WGS sequence"/>
</dbReference>
<accession>A0A0F2MFJ5</accession>
<dbReference type="Pfam" id="PF00172">
    <property type="entry name" value="Zn_clus"/>
    <property type="match status" value="1"/>
</dbReference>
<sequence length="667" mass="74075">MDETTPSHSSAPADSSSHAKSMVALGPTILPGENERTSNLRHKNGVSGPNKRHYRVRTGCLVCRTRKVKCGEQRPSCDNCIKSRRTCIYKPPAARKWLSRSTTVNNQRDTDHPQDLNGTGSEPLVPAPDTEQEEESPAHGQHSLIRNPFDFLSPSETIIPGEAMQSHDLQNPGELQSDVQPAVVPSPVHQPDIWTSIQPHMQQNNSVSGSVETCATDYQGVYDSCLGSRDLADSPTDSLSSLHGKTSHLICLTVDVDKAAATARPTESSFSYFIEEVDCPFVSPFDTMNWATIKTHIAELGKREVLVGMSIDAVESLYRALTHRLPTTYAMSTYNTVLVIFPSACGNNQVDFDVILIIAFLLCLFKLTLPNEDGPTVSILRGDFTTRLEAWLLEDHQSSISLRIGTWLQFLDTASKRGGCKQLLPEPIFDLLSDNVIVPNIPALDKMSPEDALYVSVSAPVFEFYSKLQGISNRVADVTHYHRSRFTPTDQAEAAEILSGLTADLHSLWDVRPSLLRLQSADITRNFSSRIAQPLVACIGVCLASYFVEFVVIGRILGDPLFASPKAKQAMDDIRDIVDGGWNVLNKKEGLNPGYLRPLFYYGVESFDEEKTTWAADRLRQINNPISRGAFFASFVKLHGEAQRSQKRRVTLKYFCYQNYHIPPPFM</sequence>
<dbReference type="InterPro" id="IPR036864">
    <property type="entry name" value="Zn2-C6_fun-type_DNA-bd_sf"/>
</dbReference>
<feature type="region of interest" description="Disordered" evidence="2">
    <location>
        <begin position="98"/>
        <end position="147"/>
    </location>
</feature>
<evidence type="ECO:0000313" key="5">
    <source>
        <dbReference type="Proteomes" id="UP000033710"/>
    </source>
</evidence>
<protein>
    <submittedName>
        <fullName evidence="4">Putative C6 finger domain protein</fullName>
    </submittedName>
</protein>
<dbReference type="GO" id="GO:0000981">
    <property type="term" value="F:DNA-binding transcription factor activity, RNA polymerase II-specific"/>
    <property type="evidence" value="ECO:0007669"/>
    <property type="project" value="InterPro"/>
</dbReference>
<evidence type="ECO:0000256" key="1">
    <source>
        <dbReference type="ARBA" id="ARBA00023242"/>
    </source>
</evidence>
<dbReference type="SUPFAM" id="SSF57701">
    <property type="entry name" value="Zn2/Cys6 DNA-binding domain"/>
    <property type="match status" value="1"/>
</dbReference>
<dbReference type="PROSITE" id="PS00463">
    <property type="entry name" value="ZN2_CY6_FUNGAL_1"/>
    <property type="match status" value="1"/>
</dbReference>
<evidence type="ECO:0000313" key="4">
    <source>
        <dbReference type="EMBL" id="KJR87615.1"/>
    </source>
</evidence>
<dbReference type="OrthoDB" id="648861at2759"/>
<feature type="domain" description="Zn(2)-C6 fungal-type" evidence="3">
    <location>
        <begin position="59"/>
        <end position="89"/>
    </location>
</feature>
<dbReference type="KEGG" id="ssck:SPSK_01547"/>
<dbReference type="RefSeq" id="XP_016590291.1">
    <property type="nucleotide sequence ID" value="XM_016728456.1"/>
</dbReference>
<dbReference type="EMBL" id="AXCR01000005">
    <property type="protein sequence ID" value="KJR87615.1"/>
    <property type="molecule type" value="Genomic_DNA"/>
</dbReference>
<name>A0A0F2MFJ5_SPOSC</name>
<feature type="compositionally biased region" description="Basic residues" evidence="2">
    <location>
        <begin position="39"/>
        <end position="50"/>
    </location>
</feature>
<dbReference type="InterPro" id="IPR001138">
    <property type="entry name" value="Zn2Cys6_DnaBD"/>
</dbReference>
<dbReference type="SMART" id="SM00066">
    <property type="entry name" value="GAL4"/>
    <property type="match status" value="1"/>
</dbReference>
<proteinExistence type="predicted"/>
<dbReference type="PROSITE" id="PS50048">
    <property type="entry name" value="ZN2_CY6_FUNGAL_2"/>
    <property type="match status" value="1"/>
</dbReference>
<keyword evidence="1" id="KW-0539">Nucleus</keyword>
<dbReference type="AlphaFoldDB" id="A0A0F2MFJ5"/>
<gene>
    <name evidence="4" type="ORF">SPSK_01547</name>
</gene>